<name>A0ACA9NBU8_9GLOM</name>
<keyword evidence="2" id="KW-1185">Reference proteome</keyword>
<proteinExistence type="predicted"/>
<feature type="non-terminal residue" evidence="1">
    <location>
        <position position="92"/>
    </location>
</feature>
<accession>A0ACA9NBU8</accession>
<dbReference type="Proteomes" id="UP000789920">
    <property type="component" value="Unassembled WGS sequence"/>
</dbReference>
<reference evidence="1" key="1">
    <citation type="submission" date="2021-06" db="EMBL/GenBank/DDBJ databases">
        <authorList>
            <person name="Kallberg Y."/>
            <person name="Tangrot J."/>
            <person name="Rosling A."/>
        </authorList>
    </citation>
    <scope>NUCLEOTIDE SEQUENCE</scope>
    <source>
        <strain evidence="1">MA461A</strain>
    </source>
</reference>
<organism evidence="1 2">
    <name type="scientific">Racocetra persica</name>
    <dbReference type="NCBI Taxonomy" id="160502"/>
    <lineage>
        <taxon>Eukaryota</taxon>
        <taxon>Fungi</taxon>
        <taxon>Fungi incertae sedis</taxon>
        <taxon>Mucoromycota</taxon>
        <taxon>Glomeromycotina</taxon>
        <taxon>Glomeromycetes</taxon>
        <taxon>Diversisporales</taxon>
        <taxon>Gigasporaceae</taxon>
        <taxon>Racocetra</taxon>
    </lineage>
</organism>
<comment type="caution">
    <text evidence="1">The sequence shown here is derived from an EMBL/GenBank/DDBJ whole genome shotgun (WGS) entry which is preliminary data.</text>
</comment>
<sequence length="92" mass="10594">MLLYQTIIQNLLNYDLANLIEIERYICFDNNAKYSTQASPNNCDNNKENSNKILTYQINTDSKEYNNISDNINSGVVITSEDISNNTVFDSW</sequence>
<evidence type="ECO:0000313" key="2">
    <source>
        <dbReference type="Proteomes" id="UP000789920"/>
    </source>
</evidence>
<gene>
    <name evidence="1" type="ORF">RPERSI_LOCUS7385</name>
</gene>
<protein>
    <submittedName>
        <fullName evidence="1">15308_t:CDS:1</fullName>
    </submittedName>
</protein>
<dbReference type="EMBL" id="CAJVQC010012464">
    <property type="protein sequence ID" value="CAG8638523.1"/>
    <property type="molecule type" value="Genomic_DNA"/>
</dbReference>
<evidence type="ECO:0000313" key="1">
    <source>
        <dbReference type="EMBL" id="CAG8638523.1"/>
    </source>
</evidence>